<name>A0ACC1NNX2_9PEZI</name>
<protein>
    <submittedName>
        <fullName evidence="1">Uncharacterized protein</fullName>
    </submittedName>
</protein>
<proteinExistence type="predicted"/>
<reference evidence="1" key="1">
    <citation type="submission" date="2022-10" db="EMBL/GenBank/DDBJ databases">
        <title>Genome Sequence of Xylaria curta.</title>
        <authorList>
            <person name="Buettner E."/>
        </authorList>
    </citation>
    <scope>NUCLEOTIDE SEQUENCE</scope>
    <source>
        <strain evidence="1">Babe10</strain>
    </source>
</reference>
<dbReference type="EMBL" id="JAPDGR010001668">
    <property type="protein sequence ID" value="KAJ2980551.1"/>
    <property type="molecule type" value="Genomic_DNA"/>
</dbReference>
<comment type="caution">
    <text evidence="1">The sequence shown here is derived from an EMBL/GenBank/DDBJ whole genome shotgun (WGS) entry which is preliminary data.</text>
</comment>
<keyword evidence="2" id="KW-1185">Reference proteome</keyword>
<gene>
    <name evidence="1" type="ORF">NUW58_g6915</name>
</gene>
<accession>A0ACC1NNX2</accession>
<dbReference type="Proteomes" id="UP001143856">
    <property type="component" value="Unassembled WGS sequence"/>
</dbReference>
<evidence type="ECO:0000313" key="1">
    <source>
        <dbReference type="EMBL" id="KAJ2980551.1"/>
    </source>
</evidence>
<evidence type="ECO:0000313" key="2">
    <source>
        <dbReference type="Proteomes" id="UP001143856"/>
    </source>
</evidence>
<sequence length="236" mass="24456">MKFATEGLAEVLGLDANGKTRNIPTAGFNIQSPGDTSKHIQTPPGKTELAHSREASMKRQGSMTGSKPNELIKTIAGKTGTPKTVDNATLAATASGGAASHAAGTEPKGATIDPQELLSTVTGLETGGNGAILDMGVYRALTPNEDTPASSKDSAASELNSDVSEGVALNVTLDMGFGTWDPFGPGYEAPNLDPDGLDGLDSMAVPTYPTMYWDDVNPDFDKPFVLDTSFFSLDAS</sequence>
<organism evidence="1 2">
    <name type="scientific">Xylaria curta</name>
    <dbReference type="NCBI Taxonomy" id="42375"/>
    <lineage>
        <taxon>Eukaryota</taxon>
        <taxon>Fungi</taxon>
        <taxon>Dikarya</taxon>
        <taxon>Ascomycota</taxon>
        <taxon>Pezizomycotina</taxon>
        <taxon>Sordariomycetes</taxon>
        <taxon>Xylariomycetidae</taxon>
        <taxon>Xylariales</taxon>
        <taxon>Xylariaceae</taxon>
        <taxon>Xylaria</taxon>
    </lineage>
</organism>